<organism evidence="8 9">
    <name type="scientific">Kineococcus xinjiangensis</name>
    <dbReference type="NCBI Taxonomy" id="512762"/>
    <lineage>
        <taxon>Bacteria</taxon>
        <taxon>Bacillati</taxon>
        <taxon>Actinomycetota</taxon>
        <taxon>Actinomycetes</taxon>
        <taxon>Kineosporiales</taxon>
        <taxon>Kineosporiaceae</taxon>
        <taxon>Kineococcus</taxon>
    </lineage>
</organism>
<keyword evidence="2 6" id="KW-0812">Transmembrane</keyword>
<name>A0A2S6IUW8_9ACTN</name>
<dbReference type="AlphaFoldDB" id="A0A2S6IUW8"/>
<feature type="domain" description="Methylamine utilisation protein MauE" evidence="7">
    <location>
        <begin position="6"/>
        <end position="121"/>
    </location>
</feature>
<comment type="subcellular location">
    <subcellularLocation>
        <location evidence="1">Membrane</location>
        <topology evidence="1">Multi-pass membrane protein</topology>
    </subcellularLocation>
</comment>
<dbReference type="GO" id="GO:0030416">
    <property type="term" value="P:methylamine metabolic process"/>
    <property type="evidence" value="ECO:0007669"/>
    <property type="project" value="InterPro"/>
</dbReference>
<sequence length="200" mass="19545">MHALLVPFLAGCLLLLGAGVAKLRRPQSTSQALRTQGLPSSVLLVRLLGAGEVVLAVAALAGLPAAAGLTALAYAAFTGFLLLALLRGRPLSSCGCFGEPDLPPTWAHAVLTAVAAVVCAAVAAGGAAGVPAVLALGPAAAVAVAASAALVWWLALQVLTALPRLVAARTPVPARAAPAAARAVPSRTPARTPSPTASGA</sequence>
<evidence type="ECO:0000259" key="7">
    <source>
        <dbReference type="Pfam" id="PF07291"/>
    </source>
</evidence>
<comment type="caution">
    <text evidence="8">The sequence shown here is derived from an EMBL/GenBank/DDBJ whole genome shotgun (WGS) entry which is preliminary data.</text>
</comment>
<keyword evidence="4 6" id="KW-0472">Membrane</keyword>
<proteinExistence type="predicted"/>
<evidence type="ECO:0000313" key="9">
    <source>
        <dbReference type="Proteomes" id="UP000239485"/>
    </source>
</evidence>
<dbReference type="Proteomes" id="UP000239485">
    <property type="component" value="Unassembled WGS sequence"/>
</dbReference>
<evidence type="ECO:0000256" key="4">
    <source>
        <dbReference type="ARBA" id="ARBA00023136"/>
    </source>
</evidence>
<evidence type="ECO:0000313" key="8">
    <source>
        <dbReference type="EMBL" id="PPK98070.1"/>
    </source>
</evidence>
<feature type="region of interest" description="Disordered" evidence="5">
    <location>
        <begin position="178"/>
        <end position="200"/>
    </location>
</feature>
<feature type="transmembrane region" description="Helical" evidence="6">
    <location>
        <begin position="132"/>
        <end position="155"/>
    </location>
</feature>
<keyword evidence="3 6" id="KW-1133">Transmembrane helix</keyword>
<dbReference type="EMBL" id="PTJD01000002">
    <property type="protein sequence ID" value="PPK98070.1"/>
    <property type="molecule type" value="Genomic_DNA"/>
</dbReference>
<feature type="transmembrane region" description="Helical" evidence="6">
    <location>
        <begin position="106"/>
        <end position="125"/>
    </location>
</feature>
<evidence type="ECO:0000256" key="2">
    <source>
        <dbReference type="ARBA" id="ARBA00022692"/>
    </source>
</evidence>
<evidence type="ECO:0000256" key="3">
    <source>
        <dbReference type="ARBA" id="ARBA00022989"/>
    </source>
</evidence>
<feature type="transmembrane region" description="Helical" evidence="6">
    <location>
        <begin position="67"/>
        <end position="86"/>
    </location>
</feature>
<dbReference type="InterPro" id="IPR009908">
    <property type="entry name" value="Methylamine_util_MauE"/>
</dbReference>
<evidence type="ECO:0000256" key="1">
    <source>
        <dbReference type="ARBA" id="ARBA00004141"/>
    </source>
</evidence>
<dbReference type="RefSeq" id="WP_146099409.1">
    <property type="nucleotide sequence ID" value="NZ_PTJD01000002.1"/>
</dbReference>
<evidence type="ECO:0000256" key="5">
    <source>
        <dbReference type="SAM" id="MobiDB-lite"/>
    </source>
</evidence>
<feature type="transmembrane region" description="Helical" evidence="6">
    <location>
        <begin position="37"/>
        <end position="60"/>
    </location>
</feature>
<keyword evidence="9" id="KW-1185">Reference proteome</keyword>
<reference evidence="8 9" key="1">
    <citation type="submission" date="2018-02" db="EMBL/GenBank/DDBJ databases">
        <title>Genomic Encyclopedia of Archaeal and Bacterial Type Strains, Phase II (KMG-II): from individual species to whole genera.</title>
        <authorList>
            <person name="Goeker M."/>
        </authorList>
    </citation>
    <scope>NUCLEOTIDE SEQUENCE [LARGE SCALE GENOMIC DNA]</scope>
    <source>
        <strain evidence="8 9">DSM 22857</strain>
    </source>
</reference>
<dbReference type="GO" id="GO:0016020">
    <property type="term" value="C:membrane"/>
    <property type="evidence" value="ECO:0007669"/>
    <property type="project" value="UniProtKB-SubCell"/>
</dbReference>
<gene>
    <name evidence="8" type="ORF">CLV92_102223</name>
</gene>
<protein>
    <submittedName>
        <fullName evidence="8">DoxX-like protein</fullName>
    </submittedName>
</protein>
<evidence type="ECO:0000256" key="6">
    <source>
        <dbReference type="SAM" id="Phobius"/>
    </source>
</evidence>
<dbReference type="Pfam" id="PF07291">
    <property type="entry name" value="MauE"/>
    <property type="match status" value="1"/>
</dbReference>
<accession>A0A2S6IUW8</accession>